<dbReference type="OrthoDB" id="5240474at2"/>
<feature type="transmembrane region" description="Helical" evidence="1">
    <location>
        <begin position="93"/>
        <end position="111"/>
    </location>
</feature>
<gene>
    <name evidence="2" type="ORF">SAMN02745225_00132</name>
</gene>
<keyword evidence="1" id="KW-0472">Membrane</keyword>
<feature type="transmembrane region" description="Helical" evidence="1">
    <location>
        <begin position="320"/>
        <end position="340"/>
    </location>
</feature>
<dbReference type="Proteomes" id="UP000184295">
    <property type="component" value="Unassembled WGS sequence"/>
</dbReference>
<evidence type="ECO:0000256" key="1">
    <source>
        <dbReference type="SAM" id="Phobius"/>
    </source>
</evidence>
<protein>
    <submittedName>
        <fullName evidence="2">6-pyruvoyl-tetrahydropterin synthase related domain membrane protein</fullName>
    </submittedName>
</protein>
<accession>A0A1M4S6W1</accession>
<feature type="transmembrane region" description="Helical" evidence="1">
    <location>
        <begin position="254"/>
        <end position="277"/>
    </location>
</feature>
<evidence type="ECO:0000313" key="3">
    <source>
        <dbReference type="Proteomes" id="UP000184295"/>
    </source>
</evidence>
<keyword evidence="1" id="KW-1133">Transmembrane helix</keyword>
<dbReference type="STRING" id="1121881.SAMN02745225_00132"/>
<name>A0A1M4S6W1_9ACTN</name>
<feature type="transmembrane region" description="Helical" evidence="1">
    <location>
        <begin position="123"/>
        <end position="143"/>
    </location>
</feature>
<feature type="transmembrane region" description="Helical" evidence="1">
    <location>
        <begin position="217"/>
        <end position="242"/>
    </location>
</feature>
<evidence type="ECO:0000313" key="2">
    <source>
        <dbReference type="EMBL" id="SHE27921.1"/>
    </source>
</evidence>
<organism evidence="2 3">
    <name type="scientific">Ferrithrix thermotolerans DSM 19514</name>
    <dbReference type="NCBI Taxonomy" id="1121881"/>
    <lineage>
        <taxon>Bacteria</taxon>
        <taxon>Bacillati</taxon>
        <taxon>Actinomycetota</taxon>
        <taxon>Acidimicrobiia</taxon>
        <taxon>Acidimicrobiales</taxon>
        <taxon>Acidimicrobiaceae</taxon>
        <taxon>Ferrithrix</taxon>
    </lineage>
</organism>
<sequence>MQISESPVLVEGVGGGATNAASRLSGLRRFVGGNYGALISIACSAFVLLSLHPSLIFANTTTAGGDTGAHFIVPYFAWKDVFSHFELGGWSRIWYNGFPLLTFYFPLPPLLVDLLSFLIPYDIAFKLITLLGSLALPPLMYVLGRSAKLKEPYPTVLALASLGYLFDRTYTIDGGNIASTLAGEYSFSLALAFGVAFLAVVFSGLNSNKKIAGAAVLYALTALSHLLPAFFVAAVAIVYVLLGPDRREILKLALAGAVGTLLCGLWLIPFAANIYYTTSMGWTKVTTYVNALAPDELRPWIYLAVLGVVFSMYRRRRLGLTFSVVAVVSVVAFVLLPQGAVYNARALPFFVMSIYVLAATAVAEFALWVPKVVAYMGSSQEGMDFIAHDELDPLTVASFGKELSERKDRDLDDDLDYLNQLWERSKYQGQSFGLGVQSRLERDSKRAKVGAVLFFVLVTILGVVAPVVDLPSWLQSHVTQSFVPSWASWNYSGYQAKPGWPEYERLMGAMNSVGKNYGCGPAMWEYNSNENNFGTPMALMLLPFWTHGCVDSMEGLFFESSATTPYHFIDQSELSYSPSDAMAGLPYNGLNVALGVKHLQMLGVRYYMAFTPTVKAEASADKNLMLLTTVPAVNPGLAQSGSVLGQSWNIYLVKGSQSVVPLTHLPVVWKGMRGGKSDWLKYSVSWYQNPKEWGVYRAQNGPSNWKRIAPGSQAPSEATLPSVSIYNTEVKTDSISFSVSKIGVPVVVRESYFPNWHVSGAEGPYRVAPNLMVVVPTASHVVLSYGTTVASIAGDVVTLVAVIGIVELLFDVPTTLRRKLHGGRSAYLTNL</sequence>
<feature type="transmembrane region" description="Helical" evidence="1">
    <location>
        <begin position="185"/>
        <end position="205"/>
    </location>
</feature>
<reference evidence="3" key="1">
    <citation type="submission" date="2016-11" db="EMBL/GenBank/DDBJ databases">
        <authorList>
            <person name="Varghese N."/>
            <person name="Submissions S."/>
        </authorList>
    </citation>
    <scope>NUCLEOTIDE SEQUENCE [LARGE SCALE GENOMIC DNA]</scope>
    <source>
        <strain evidence="3">DSM 19514</strain>
    </source>
</reference>
<dbReference type="AlphaFoldDB" id="A0A1M4S6W1"/>
<keyword evidence="3" id="KW-1185">Reference proteome</keyword>
<dbReference type="RefSeq" id="WP_072787722.1">
    <property type="nucleotide sequence ID" value="NZ_FQUL01000001.1"/>
</dbReference>
<keyword evidence="1" id="KW-0812">Transmembrane</keyword>
<dbReference type="EMBL" id="FQUL01000001">
    <property type="protein sequence ID" value="SHE27921.1"/>
    <property type="molecule type" value="Genomic_DNA"/>
</dbReference>
<proteinExistence type="predicted"/>
<feature type="transmembrane region" description="Helical" evidence="1">
    <location>
        <begin position="346"/>
        <end position="369"/>
    </location>
</feature>
<feature type="transmembrane region" description="Helical" evidence="1">
    <location>
        <begin position="32"/>
        <end position="51"/>
    </location>
</feature>
<feature type="transmembrane region" description="Helical" evidence="1">
    <location>
        <begin position="449"/>
        <end position="468"/>
    </location>
</feature>